<evidence type="ECO:0000256" key="1">
    <source>
        <dbReference type="ARBA" id="ARBA00023172"/>
    </source>
</evidence>
<gene>
    <name evidence="3" type="ORF">KU39_1968</name>
</gene>
<dbReference type="AlphaFoldDB" id="A0AAC8ZP78"/>
<dbReference type="Gene3D" id="3.30.420.10">
    <property type="entry name" value="Ribonuclease H-like superfamily/Ribonuclease H"/>
    <property type="match status" value="1"/>
</dbReference>
<reference evidence="3 4" key="1">
    <citation type="journal article" date="2014" name="Genome Announc.">
        <title>Comparative Genome Analysis of Two Isolates of the Fish Pathogen Piscirickettsia salmonis from Different Hosts Reveals Major Differences in Virulence-Associated Secretion Systems.</title>
        <authorList>
            <person name="Bohle H."/>
            <person name="Henriquez P."/>
            <person name="Grothusen H."/>
            <person name="Navas E."/>
            <person name="Sandoval A."/>
            <person name="Bustamante F."/>
            <person name="Bustos P."/>
            <person name="Mancilla M."/>
        </authorList>
    </citation>
    <scope>NUCLEOTIDE SEQUENCE [LARGE SCALE GENOMIC DNA]</scope>
    <source>
        <strain evidence="4">B1-32597</strain>
    </source>
</reference>
<dbReference type="Pfam" id="PF00665">
    <property type="entry name" value="rve"/>
    <property type="match status" value="1"/>
</dbReference>
<dbReference type="SUPFAM" id="SSF46689">
    <property type="entry name" value="Homeodomain-like"/>
    <property type="match status" value="1"/>
</dbReference>
<dbReference type="Proteomes" id="UP000029558">
    <property type="component" value="Chromosome"/>
</dbReference>
<dbReference type="GO" id="GO:0003676">
    <property type="term" value="F:nucleic acid binding"/>
    <property type="evidence" value="ECO:0007669"/>
    <property type="project" value="InterPro"/>
</dbReference>
<proteinExistence type="predicted"/>
<evidence type="ECO:0000313" key="4">
    <source>
        <dbReference type="Proteomes" id="UP000029558"/>
    </source>
</evidence>
<dbReference type="InterPro" id="IPR001584">
    <property type="entry name" value="Integrase_cat-core"/>
</dbReference>
<name>A0AAC8ZP78_PISSA</name>
<dbReference type="GO" id="GO:0032196">
    <property type="term" value="P:transposition"/>
    <property type="evidence" value="ECO:0007669"/>
    <property type="project" value="TreeGrafter"/>
</dbReference>
<dbReference type="InterPro" id="IPR025246">
    <property type="entry name" value="IS30-like_HTH"/>
</dbReference>
<evidence type="ECO:0000259" key="2">
    <source>
        <dbReference type="PROSITE" id="PS50994"/>
    </source>
</evidence>
<keyword evidence="1" id="KW-0233">DNA recombination</keyword>
<dbReference type="Pfam" id="PF13936">
    <property type="entry name" value="HTH_38"/>
    <property type="match status" value="1"/>
</dbReference>
<sequence length="340" mass="39651">MIYRHLNEKDRFYIEQRLSEGESLRSIARALGFSPSTISREIKRHTPIDFKGLYCHRLTSRCAQEKRANAKQGQAFQQISEEEKMLIHQRLSTHTSPDVISQELIREHNIQVSESTIYRYIYDDRERGGELYKNLPHSGKPYKKKVSRGDQTKIPNRVGIEQRPAIADEKTEFGHFEIDTVVGRDHQSYLLTLVDKANKMCCIRKMPNKQAKTVINTFMNVVGSTFFDFKTITSDNGTEFAGHEAISKITEADFYFARPYRSCDRGLNEHTNGLIRRFLPKGTDFNEVSDKEIAKIEHTLNTRRRASLNYRSPNQREFDITQPFSRLYFMPREGFFSCKQ</sequence>
<dbReference type="GO" id="GO:0004803">
    <property type="term" value="F:transposase activity"/>
    <property type="evidence" value="ECO:0007669"/>
    <property type="project" value="TreeGrafter"/>
</dbReference>
<dbReference type="GO" id="GO:0015074">
    <property type="term" value="P:DNA integration"/>
    <property type="evidence" value="ECO:0007669"/>
    <property type="project" value="InterPro"/>
</dbReference>
<dbReference type="NCBIfam" id="NF033563">
    <property type="entry name" value="transpos_IS30"/>
    <property type="match status" value="1"/>
</dbReference>
<dbReference type="InterPro" id="IPR036397">
    <property type="entry name" value="RNaseH_sf"/>
</dbReference>
<dbReference type="PROSITE" id="PS50994">
    <property type="entry name" value="INTEGRASE"/>
    <property type="match status" value="1"/>
</dbReference>
<dbReference type="EMBL" id="CP012508">
    <property type="protein sequence ID" value="ALB23148.1"/>
    <property type="molecule type" value="Genomic_DNA"/>
</dbReference>
<dbReference type="GO" id="GO:0005829">
    <property type="term" value="C:cytosol"/>
    <property type="evidence" value="ECO:0007669"/>
    <property type="project" value="TreeGrafter"/>
</dbReference>
<dbReference type="PANTHER" id="PTHR10948">
    <property type="entry name" value="TRANSPOSASE"/>
    <property type="match status" value="1"/>
</dbReference>
<dbReference type="InterPro" id="IPR009057">
    <property type="entry name" value="Homeodomain-like_sf"/>
</dbReference>
<dbReference type="GO" id="GO:0006310">
    <property type="term" value="P:DNA recombination"/>
    <property type="evidence" value="ECO:0007669"/>
    <property type="project" value="UniProtKB-KW"/>
</dbReference>
<dbReference type="InterPro" id="IPR053392">
    <property type="entry name" value="Transposase_IS30-like"/>
</dbReference>
<dbReference type="PANTHER" id="PTHR10948:SF23">
    <property type="entry name" value="TRANSPOSASE INSI FOR INSERTION SEQUENCE ELEMENT IS30A-RELATED"/>
    <property type="match status" value="1"/>
</dbReference>
<dbReference type="InterPro" id="IPR051917">
    <property type="entry name" value="Transposase-Integrase"/>
</dbReference>
<feature type="domain" description="Integrase catalytic" evidence="2">
    <location>
        <begin position="160"/>
        <end position="321"/>
    </location>
</feature>
<accession>A0AAC8ZP78</accession>
<dbReference type="RefSeq" id="WP_048876035.1">
    <property type="nucleotide sequence ID" value="NZ_CP012508.1"/>
</dbReference>
<dbReference type="InterPro" id="IPR012337">
    <property type="entry name" value="RNaseH-like_sf"/>
</dbReference>
<dbReference type="SUPFAM" id="SSF53098">
    <property type="entry name" value="Ribonuclease H-like"/>
    <property type="match status" value="1"/>
</dbReference>
<organism evidence="3 4">
    <name type="scientific">Piscirickettsia salmonis</name>
    <dbReference type="NCBI Taxonomy" id="1238"/>
    <lineage>
        <taxon>Bacteria</taxon>
        <taxon>Pseudomonadati</taxon>
        <taxon>Pseudomonadota</taxon>
        <taxon>Gammaproteobacteria</taxon>
        <taxon>Thiotrichales</taxon>
        <taxon>Piscirickettsiaceae</taxon>
        <taxon>Piscirickettsia</taxon>
    </lineage>
</organism>
<evidence type="ECO:0000313" key="3">
    <source>
        <dbReference type="EMBL" id="ALB23148.1"/>
    </source>
</evidence>
<protein>
    <submittedName>
        <fullName evidence="3">Integrase</fullName>
    </submittedName>
</protein>